<reference evidence="14 15" key="1">
    <citation type="submission" date="2020-03" db="EMBL/GenBank/DDBJ databases">
        <title>WGS of actinomycetes isolated from Thailand.</title>
        <authorList>
            <person name="Thawai C."/>
        </authorList>
    </citation>
    <scope>NUCLEOTIDE SEQUENCE [LARGE SCALE GENOMIC DNA]</scope>
    <source>
        <strain evidence="14 15">PRB2-1</strain>
    </source>
</reference>
<comment type="catalytic activity">
    <reaction evidence="1">
        <text>ATP + protein L-histidine = ADP + protein N-phospho-L-histidine.</text>
        <dbReference type="EC" id="2.7.13.3"/>
    </reaction>
</comment>
<dbReference type="Proteomes" id="UP000734511">
    <property type="component" value="Unassembled WGS sequence"/>
</dbReference>
<dbReference type="SMART" id="SM00387">
    <property type="entry name" value="HATPase_c"/>
    <property type="match status" value="1"/>
</dbReference>
<dbReference type="PANTHER" id="PTHR45436:SF5">
    <property type="entry name" value="SENSOR HISTIDINE KINASE TRCS"/>
    <property type="match status" value="1"/>
</dbReference>
<dbReference type="CDD" id="cd00082">
    <property type="entry name" value="HisKA"/>
    <property type="match status" value="1"/>
</dbReference>
<evidence type="ECO:0000256" key="10">
    <source>
        <dbReference type="ARBA" id="ARBA00023136"/>
    </source>
</evidence>
<evidence type="ECO:0000313" key="15">
    <source>
        <dbReference type="Proteomes" id="UP000734511"/>
    </source>
</evidence>
<dbReference type="Gene3D" id="6.10.340.10">
    <property type="match status" value="1"/>
</dbReference>
<dbReference type="InterPro" id="IPR004358">
    <property type="entry name" value="Sig_transdc_His_kin-like_C"/>
</dbReference>
<keyword evidence="5" id="KW-0808">Transferase</keyword>
<evidence type="ECO:0000256" key="6">
    <source>
        <dbReference type="ARBA" id="ARBA00022692"/>
    </source>
</evidence>
<sequence>MVLLALSCAAVGIAAVLTLSSYLTGQIDEQLAAAGGRFPASLEHRRRGGPGGSDRYADTRRQAPGTFGARLLHGAVTDAAVVRSGADTHVALSAADRAALAALPDDGKARRLSLSELGDYRAVAVPGDSGDVLVTGLPLARVEAAARRLVIVEAVVFGVALAGAGTAGAVWVRWSLRPLGRVAATAASVTATPLASGAVALPARVPAADTDPRTEVGRVGAALNVMLGHVEDALGRRQRSEERLRRFAADASHELRTPVAAVRGYAELALRQPEPVPAGVRRALERIGAESGRMGAMVDDLLLLARLDEGAPPVREPVDLTLLVLDAVEDARAAGPDHHWRLDLPEEPVTVPGDGPRLHQVLANLLANARAHTPPGTHVTASLRREPGGGARIVVADDGPGVPESVRDVVFERFTRAAPPPQPPQPSPGGTGAAPARPDVDAAGGGAGLGLAIVAAVVAAHDGALTLDSHPGATTFTVTLPAG</sequence>
<feature type="compositionally biased region" description="Pro residues" evidence="11">
    <location>
        <begin position="418"/>
        <end position="427"/>
    </location>
</feature>
<dbReference type="InterPro" id="IPR036097">
    <property type="entry name" value="HisK_dim/P_sf"/>
</dbReference>
<feature type="domain" description="Histidine kinase" evidence="12">
    <location>
        <begin position="250"/>
        <end position="483"/>
    </location>
</feature>
<dbReference type="InterPro" id="IPR036890">
    <property type="entry name" value="HATPase_C_sf"/>
</dbReference>
<keyword evidence="9" id="KW-0902">Two-component regulatory system</keyword>
<gene>
    <name evidence="14" type="ORF">HCN08_08120</name>
</gene>
<comment type="subcellular location">
    <subcellularLocation>
        <location evidence="2">Cell membrane</location>
    </subcellularLocation>
</comment>
<dbReference type="InterPro" id="IPR003660">
    <property type="entry name" value="HAMP_dom"/>
</dbReference>
<evidence type="ECO:0000256" key="1">
    <source>
        <dbReference type="ARBA" id="ARBA00000085"/>
    </source>
</evidence>
<keyword evidence="4" id="KW-0597">Phosphoprotein</keyword>
<dbReference type="CDD" id="cd00075">
    <property type="entry name" value="HATPase"/>
    <property type="match status" value="1"/>
</dbReference>
<keyword evidence="8" id="KW-1133">Transmembrane helix</keyword>
<protein>
    <recommendedName>
        <fullName evidence="3">histidine kinase</fullName>
        <ecNumber evidence="3">2.7.13.3</ecNumber>
    </recommendedName>
</protein>
<evidence type="ECO:0000313" key="14">
    <source>
        <dbReference type="EMBL" id="NJP43367.1"/>
    </source>
</evidence>
<evidence type="ECO:0000256" key="9">
    <source>
        <dbReference type="ARBA" id="ARBA00023012"/>
    </source>
</evidence>
<feature type="domain" description="HAMP" evidence="13">
    <location>
        <begin position="173"/>
        <end position="235"/>
    </location>
</feature>
<feature type="region of interest" description="Disordered" evidence="11">
    <location>
        <begin position="41"/>
        <end position="60"/>
    </location>
</feature>
<dbReference type="PRINTS" id="PR00344">
    <property type="entry name" value="BCTRLSENSOR"/>
</dbReference>
<evidence type="ECO:0000256" key="5">
    <source>
        <dbReference type="ARBA" id="ARBA00022679"/>
    </source>
</evidence>
<dbReference type="PROSITE" id="PS50109">
    <property type="entry name" value="HIS_KIN"/>
    <property type="match status" value="1"/>
</dbReference>
<evidence type="ECO:0000259" key="12">
    <source>
        <dbReference type="PROSITE" id="PS50109"/>
    </source>
</evidence>
<dbReference type="Gene3D" id="1.10.287.130">
    <property type="match status" value="1"/>
</dbReference>
<keyword evidence="15" id="KW-1185">Reference proteome</keyword>
<dbReference type="SMART" id="SM00388">
    <property type="entry name" value="HisKA"/>
    <property type="match status" value="1"/>
</dbReference>
<organism evidence="14 15">
    <name type="scientific">Actinacidiphila epipremni</name>
    <dbReference type="NCBI Taxonomy" id="2053013"/>
    <lineage>
        <taxon>Bacteria</taxon>
        <taxon>Bacillati</taxon>
        <taxon>Actinomycetota</taxon>
        <taxon>Actinomycetes</taxon>
        <taxon>Kitasatosporales</taxon>
        <taxon>Streptomycetaceae</taxon>
        <taxon>Actinacidiphila</taxon>
    </lineage>
</organism>
<dbReference type="Gene3D" id="3.30.565.10">
    <property type="entry name" value="Histidine kinase-like ATPase, C-terminal domain"/>
    <property type="match status" value="1"/>
</dbReference>
<evidence type="ECO:0000259" key="13">
    <source>
        <dbReference type="PROSITE" id="PS50885"/>
    </source>
</evidence>
<keyword evidence="7 14" id="KW-0418">Kinase</keyword>
<keyword evidence="10" id="KW-0472">Membrane</keyword>
<evidence type="ECO:0000256" key="11">
    <source>
        <dbReference type="SAM" id="MobiDB-lite"/>
    </source>
</evidence>
<dbReference type="InterPro" id="IPR003594">
    <property type="entry name" value="HATPase_dom"/>
</dbReference>
<keyword evidence="6" id="KW-0812">Transmembrane</keyword>
<comment type="caution">
    <text evidence="14">The sequence shown here is derived from an EMBL/GenBank/DDBJ whole genome shotgun (WGS) entry which is preliminary data.</text>
</comment>
<dbReference type="EC" id="2.7.13.3" evidence="3"/>
<evidence type="ECO:0000256" key="7">
    <source>
        <dbReference type="ARBA" id="ARBA00022777"/>
    </source>
</evidence>
<dbReference type="SUPFAM" id="SSF55874">
    <property type="entry name" value="ATPase domain of HSP90 chaperone/DNA topoisomerase II/histidine kinase"/>
    <property type="match status" value="1"/>
</dbReference>
<dbReference type="InterPro" id="IPR003661">
    <property type="entry name" value="HisK_dim/P_dom"/>
</dbReference>
<dbReference type="SUPFAM" id="SSF47384">
    <property type="entry name" value="Homodimeric domain of signal transducing histidine kinase"/>
    <property type="match status" value="1"/>
</dbReference>
<evidence type="ECO:0000256" key="2">
    <source>
        <dbReference type="ARBA" id="ARBA00004236"/>
    </source>
</evidence>
<feature type="region of interest" description="Disordered" evidence="11">
    <location>
        <begin position="416"/>
        <end position="441"/>
    </location>
</feature>
<dbReference type="SMART" id="SM00304">
    <property type="entry name" value="HAMP"/>
    <property type="match status" value="1"/>
</dbReference>
<dbReference type="Pfam" id="PF02518">
    <property type="entry name" value="HATPase_c"/>
    <property type="match status" value="1"/>
</dbReference>
<dbReference type="PROSITE" id="PS50885">
    <property type="entry name" value="HAMP"/>
    <property type="match status" value="1"/>
</dbReference>
<dbReference type="Pfam" id="PF00512">
    <property type="entry name" value="HisKA"/>
    <property type="match status" value="1"/>
</dbReference>
<dbReference type="PANTHER" id="PTHR45436">
    <property type="entry name" value="SENSOR HISTIDINE KINASE YKOH"/>
    <property type="match status" value="1"/>
</dbReference>
<name>A0ABX0ZJS9_9ACTN</name>
<proteinExistence type="predicted"/>
<dbReference type="GO" id="GO:0016301">
    <property type="term" value="F:kinase activity"/>
    <property type="evidence" value="ECO:0007669"/>
    <property type="project" value="UniProtKB-KW"/>
</dbReference>
<evidence type="ECO:0000256" key="4">
    <source>
        <dbReference type="ARBA" id="ARBA00022553"/>
    </source>
</evidence>
<dbReference type="EMBL" id="JAATEJ010000004">
    <property type="protein sequence ID" value="NJP43367.1"/>
    <property type="molecule type" value="Genomic_DNA"/>
</dbReference>
<accession>A0ABX0ZJS9</accession>
<evidence type="ECO:0000256" key="3">
    <source>
        <dbReference type="ARBA" id="ARBA00012438"/>
    </source>
</evidence>
<evidence type="ECO:0000256" key="8">
    <source>
        <dbReference type="ARBA" id="ARBA00022989"/>
    </source>
</evidence>
<dbReference type="InterPro" id="IPR050428">
    <property type="entry name" value="TCS_sensor_his_kinase"/>
</dbReference>
<dbReference type="InterPro" id="IPR005467">
    <property type="entry name" value="His_kinase_dom"/>
</dbReference>